<feature type="region of interest" description="Disordered" evidence="2">
    <location>
        <begin position="1"/>
        <end position="30"/>
    </location>
</feature>
<dbReference type="GO" id="GO:0046872">
    <property type="term" value="F:metal ion binding"/>
    <property type="evidence" value="ECO:0007669"/>
    <property type="project" value="UniProtKB-KW"/>
</dbReference>
<evidence type="ECO:0000313" key="4">
    <source>
        <dbReference type="EMBL" id="KAK9800841.1"/>
    </source>
</evidence>
<keyword evidence="1" id="KW-0560">Oxidoreductase</keyword>
<evidence type="ECO:0000256" key="2">
    <source>
        <dbReference type="SAM" id="MobiDB-lite"/>
    </source>
</evidence>
<name>A0AAW1P0F3_9CHLO</name>
<proteinExistence type="inferred from homology"/>
<dbReference type="PANTHER" id="PTHR47990">
    <property type="entry name" value="2-OXOGLUTARATE (2OG) AND FE(II)-DEPENDENT OXYGENASE SUPERFAMILY PROTEIN-RELATED"/>
    <property type="match status" value="1"/>
</dbReference>
<evidence type="ECO:0000256" key="1">
    <source>
        <dbReference type="RuleBase" id="RU003682"/>
    </source>
</evidence>
<dbReference type="InterPro" id="IPR050231">
    <property type="entry name" value="Iron_ascorbate_oxido_reductase"/>
</dbReference>
<keyword evidence="5" id="KW-1185">Reference proteome</keyword>
<protein>
    <recommendedName>
        <fullName evidence="3">Fe2OG dioxygenase domain-containing protein</fullName>
    </recommendedName>
</protein>
<keyword evidence="1" id="KW-0408">Iron</keyword>
<dbReference type="InterPro" id="IPR005123">
    <property type="entry name" value="Oxoglu/Fe-dep_dioxygenase_dom"/>
</dbReference>
<dbReference type="GO" id="GO:0016491">
    <property type="term" value="F:oxidoreductase activity"/>
    <property type="evidence" value="ECO:0007669"/>
    <property type="project" value="UniProtKB-KW"/>
</dbReference>
<dbReference type="InterPro" id="IPR027443">
    <property type="entry name" value="IPNS-like_sf"/>
</dbReference>
<evidence type="ECO:0000259" key="3">
    <source>
        <dbReference type="PROSITE" id="PS51471"/>
    </source>
</evidence>
<feature type="region of interest" description="Disordered" evidence="2">
    <location>
        <begin position="242"/>
        <end position="291"/>
    </location>
</feature>
<dbReference type="EMBL" id="JALJOQ010000079">
    <property type="protein sequence ID" value="KAK9800841.1"/>
    <property type="molecule type" value="Genomic_DNA"/>
</dbReference>
<dbReference type="InterPro" id="IPR044861">
    <property type="entry name" value="IPNS-like_FE2OG_OXY"/>
</dbReference>
<dbReference type="Proteomes" id="UP001465755">
    <property type="component" value="Unassembled WGS sequence"/>
</dbReference>
<dbReference type="SUPFAM" id="SSF51197">
    <property type="entry name" value="Clavaminate synthase-like"/>
    <property type="match status" value="1"/>
</dbReference>
<accession>A0AAW1P0F3</accession>
<sequence>MTKQGKFASAGTQARARSHSAARPAKPPSMPEIKQAALEVPVLDASGLLTGLTWPRSDFVRAMRAACEQWGFFQIINHGLPDELVKTQFSAAERFFNLPQEVKRACKRTPDNAMGFFDDELTKQRLDLKEAFDYGRPLKDAVELKHLDGINRWPDPSLAPTFKTQLTKYFSAMERVGLRLTEALALGLDLPSHALHPMMEKRHSAFCRLNFYPPAHNTSASVHDSNGHGPTAGTAATTNSVAATAEQDNNRDTPHANGNLGSDSHATDSSGSRGASAPGRTDEVASSRGQAWHEAGRDLGISPHSDAGFLTVLAQGPTPGLEVWHEGRWHLVRPIPGAFVVNVGDMCEVLTNGRYKAVLHRVLASGPQPRSSVAFFFNPSYESDVAPLQSCISPQHPLKYKPVSWGYYRTERFAGDVSDAGKEIQLDDYLVQN</sequence>
<feature type="compositionally biased region" description="Low complexity" evidence="2">
    <location>
        <begin position="269"/>
        <end position="279"/>
    </location>
</feature>
<dbReference type="AlphaFoldDB" id="A0AAW1P0F3"/>
<comment type="similarity">
    <text evidence="1">Belongs to the iron/ascorbate-dependent oxidoreductase family.</text>
</comment>
<keyword evidence="1" id="KW-0479">Metal-binding</keyword>
<organism evidence="4 5">
    <name type="scientific">Symbiochloris irregularis</name>
    <dbReference type="NCBI Taxonomy" id="706552"/>
    <lineage>
        <taxon>Eukaryota</taxon>
        <taxon>Viridiplantae</taxon>
        <taxon>Chlorophyta</taxon>
        <taxon>core chlorophytes</taxon>
        <taxon>Trebouxiophyceae</taxon>
        <taxon>Trebouxiales</taxon>
        <taxon>Trebouxiaceae</taxon>
        <taxon>Symbiochloris</taxon>
    </lineage>
</organism>
<feature type="domain" description="Fe2OG dioxygenase" evidence="3">
    <location>
        <begin position="274"/>
        <end position="379"/>
    </location>
</feature>
<reference evidence="4 5" key="1">
    <citation type="journal article" date="2024" name="Nat. Commun.">
        <title>Phylogenomics reveals the evolutionary origins of lichenization in chlorophyte algae.</title>
        <authorList>
            <person name="Puginier C."/>
            <person name="Libourel C."/>
            <person name="Otte J."/>
            <person name="Skaloud P."/>
            <person name="Haon M."/>
            <person name="Grisel S."/>
            <person name="Petersen M."/>
            <person name="Berrin J.G."/>
            <person name="Delaux P.M."/>
            <person name="Dal Grande F."/>
            <person name="Keller J."/>
        </authorList>
    </citation>
    <scope>NUCLEOTIDE SEQUENCE [LARGE SCALE GENOMIC DNA]</scope>
    <source>
        <strain evidence="4 5">SAG 2036</strain>
    </source>
</reference>
<dbReference type="Pfam" id="PF03171">
    <property type="entry name" value="2OG-FeII_Oxy"/>
    <property type="match status" value="1"/>
</dbReference>
<dbReference type="PROSITE" id="PS51471">
    <property type="entry name" value="FE2OG_OXY"/>
    <property type="match status" value="1"/>
</dbReference>
<comment type="caution">
    <text evidence="4">The sequence shown here is derived from an EMBL/GenBank/DDBJ whole genome shotgun (WGS) entry which is preliminary data.</text>
</comment>
<evidence type="ECO:0000313" key="5">
    <source>
        <dbReference type="Proteomes" id="UP001465755"/>
    </source>
</evidence>
<dbReference type="Pfam" id="PF14226">
    <property type="entry name" value="DIOX_N"/>
    <property type="match status" value="1"/>
</dbReference>
<dbReference type="Gene3D" id="2.60.120.330">
    <property type="entry name" value="B-lactam Antibiotic, Isopenicillin N Synthase, Chain"/>
    <property type="match status" value="1"/>
</dbReference>
<dbReference type="InterPro" id="IPR026992">
    <property type="entry name" value="DIOX_N"/>
</dbReference>
<feature type="compositionally biased region" description="Polar residues" evidence="2">
    <location>
        <begin position="259"/>
        <end position="268"/>
    </location>
</feature>
<gene>
    <name evidence="4" type="ORF">WJX73_007718</name>
</gene>